<keyword evidence="3 5" id="KW-0597">Phosphoprotein</keyword>
<dbReference type="Gene3D" id="3.40.50.2300">
    <property type="match status" value="1"/>
</dbReference>
<name>A0ABS1UWI3_9PROT</name>
<dbReference type="InterPro" id="IPR001789">
    <property type="entry name" value="Sig_transdc_resp-reg_receiver"/>
</dbReference>
<dbReference type="InterPro" id="IPR036890">
    <property type="entry name" value="HATPase_C_sf"/>
</dbReference>
<organism evidence="9 10">
    <name type="scientific">Belnapia mucosa</name>
    <dbReference type="NCBI Taxonomy" id="2804532"/>
    <lineage>
        <taxon>Bacteria</taxon>
        <taxon>Pseudomonadati</taxon>
        <taxon>Pseudomonadota</taxon>
        <taxon>Alphaproteobacteria</taxon>
        <taxon>Acetobacterales</taxon>
        <taxon>Roseomonadaceae</taxon>
        <taxon>Belnapia</taxon>
    </lineage>
</organism>
<dbReference type="CDD" id="cd00082">
    <property type="entry name" value="HisKA"/>
    <property type="match status" value="1"/>
</dbReference>
<gene>
    <name evidence="9" type="ORF">JMJ55_00460</name>
</gene>
<keyword evidence="6" id="KW-0175">Coiled coil</keyword>
<dbReference type="PANTHER" id="PTHR45339:SF5">
    <property type="entry name" value="HISTIDINE KINASE"/>
    <property type="match status" value="1"/>
</dbReference>
<evidence type="ECO:0000313" key="9">
    <source>
        <dbReference type="EMBL" id="MBL6453770.1"/>
    </source>
</evidence>
<proteinExistence type="predicted"/>
<dbReference type="Gene3D" id="3.30.450.20">
    <property type="entry name" value="PAS domain"/>
    <property type="match status" value="2"/>
</dbReference>
<dbReference type="Pfam" id="PF00072">
    <property type="entry name" value="Response_reg"/>
    <property type="match status" value="1"/>
</dbReference>
<keyword evidence="10" id="KW-1185">Reference proteome</keyword>
<dbReference type="SUPFAM" id="SSF55785">
    <property type="entry name" value="PYP-like sensor domain (PAS domain)"/>
    <property type="match status" value="1"/>
</dbReference>
<keyword evidence="4" id="KW-0902">Two-component regulatory system</keyword>
<dbReference type="SUPFAM" id="SSF47226">
    <property type="entry name" value="Histidine-containing phosphotransfer domain, HPT domain"/>
    <property type="match status" value="1"/>
</dbReference>
<dbReference type="InterPro" id="IPR004358">
    <property type="entry name" value="Sig_transdc_His_kin-like_C"/>
</dbReference>
<dbReference type="InterPro" id="IPR003661">
    <property type="entry name" value="HisK_dim/P_dom"/>
</dbReference>
<dbReference type="SUPFAM" id="SSF52172">
    <property type="entry name" value="CheY-like"/>
    <property type="match status" value="1"/>
</dbReference>
<dbReference type="InterPro" id="IPR005467">
    <property type="entry name" value="His_kinase_dom"/>
</dbReference>
<sequence>MQPRRIRIAVVLVTAALLLGTAAATSLLLTRMHNSAELAARQAVQRVTRLAESTVNRHFLSVDGMLAGLPAVLGQLVQNGRVEASAANRMLRELNFQNFSFRDLVLVRPDGRPWAAALAASRNRALPLEPGALEAAAGLGAALLSGPVRNPLTGEWSLMFLRALELPGVGPLIAVAEVPVPLIATLLQPIGEIPGMRISVERGDGRLLAALPHDEARMGQTLHRAATTLPTDGTALTMPGRFTEEPVMVAARPILYRDIFVVGSYAESAAFADWKQDRQRLLMVAGGLGVLLLALAVALHHALRLRERTEEERARARAVLEGAIETMPDGFVMFDAEDRLVICNQRYRELYAVSAPFIRPGIAFEDLIREGALRGQYPQAGADIERFVAETTAWHRGNHPSMERLLPDGRWLMVSERQTPDGGTVGIRTDITQLKQAMAELAQARDQAAAATAAKSRFLAQMSHELRTPLNGVLGLAQALARDPALSGEQQARARTLEEAGRHLVTVANDVLDLAKVEAGRLELRLAPVRLVGLLESAATLVRPAAEQKSVRLGVLPDPNLPLMVQADATRLRQLLLNLLSNAVKFTPRGGSVELAARAGLTRPDGRVPLRIEVRDTGPGVPPEMRRAVFSDFVQLKRDDKAGGTGLGLAIAAGIAEQMEGSIGCTDNAASPTGSGAVFWVELPLAPAAPEQPEAAEVEAEETGRALRVLVADDVPANLAVARALLESGGHRVECVSDGALALEALSRTAPERRFDVVLMDVMMPGMDGLEATRRIRTLPGEAGQVPILAVTASAFAEDIAACSKAGMNAHLAKPIERDALMAALERLTGGAAEPARPAAPAAPEAPPLLARRNGALAIPGLDEASARRLAPVFLQEITEQTRLLRALGPDMVTEAVAAAHRLAGSAATLGAARLAAAARQFEAEARRLPANEAMPRREAVLVVADETLEALATALGPTSDAVV</sequence>
<dbReference type="PRINTS" id="PR00344">
    <property type="entry name" value="BCTRLSENSOR"/>
</dbReference>
<dbReference type="EMBL" id="JAEUXJ010000001">
    <property type="protein sequence ID" value="MBL6453770.1"/>
    <property type="molecule type" value="Genomic_DNA"/>
</dbReference>
<dbReference type="InterPro" id="IPR003594">
    <property type="entry name" value="HATPase_dom"/>
</dbReference>
<dbReference type="SMART" id="SM00448">
    <property type="entry name" value="REC"/>
    <property type="match status" value="1"/>
</dbReference>
<dbReference type="PROSITE" id="PS50110">
    <property type="entry name" value="RESPONSE_REGULATORY"/>
    <property type="match status" value="1"/>
</dbReference>
<dbReference type="Gene3D" id="1.20.120.160">
    <property type="entry name" value="HPT domain"/>
    <property type="match status" value="1"/>
</dbReference>
<dbReference type="Pfam" id="PF12860">
    <property type="entry name" value="PAS_7"/>
    <property type="match status" value="1"/>
</dbReference>
<protein>
    <recommendedName>
        <fullName evidence="2">histidine kinase</fullName>
        <ecNumber evidence="2">2.7.13.3</ecNumber>
    </recommendedName>
</protein>
<feature type="coiled-coil region" evidence="6">
    <location>
        <begin position="427"/>
        <end position="454"/>
    </location>
</feature>
<feature type="domain" description="Histidine kinase" evidence="7">
    <location>
        <begin position="461"/>
        <end position="687"/>
    </location>
</feature>
<comment type="catalytic activity">
    <reaction evidence="1">
        <text>ATP + protein L-histidine = ADP + protein N-phospho-L-histidine.</text>
        <dbReference type="EC" id="2.7.13.3"/>
    </reaction>
</comment>
<dbReference type="Pfam" id="PF02518">
    <property type="entry name" value="HATPase_c"/>
    <property type="match status" value="1"/>
</dbReference>
<comment type="caution">
    <text evidence="9">The sequence shown here is derived from an EMBL/GenBank/DDBJ whole genome shotgun (WGS) entry which is preliminary data.</text>
</comment>
<feature type="domain" description="Response regulatory" evidence="8">
    <location>
        <begin position="708"/>
        <end position="829"/>
    </location>
</feature>
<dbReference type="Pfam" id="PF00512">
    <property type="entry name" value="HisKA"/>
    <property type="match status" value="1"/>
</dbReference>
<dbReference type="Gene3D" id="1.10.287.130">
    <property type="match status" value="1"/>
</dbReference>
<dbReference type="InterPro" id="IPR036641">
    <property type="entry name" value="HPT_dom_sf"/>
</dbReference>
<dbReference type="SUPFAM" id="SSF55874">
    <property type="entry name" value="ATPase domain of HSP90 chaperone/DNA topoisomerase II/histidine kinase"/>
    <property type="match status" value="1"/>
</dbReference>
<dbReference type="RefSeq" id="WP_202823522.1">
    <property type="nucleotide sequence ID" value="NZ_JAEUXJ010000001.1"/>
</dbReference>
<dbReference type="SMART" id="SM00387">
    <property type="entry name" value="HATPase_c"/>
    <property type="match status" value="1"/>
</dbReference>
<dbReference type="InterPro" id="IPR035965">
    <property type="entry name" value="PAS-like_dom_sf"/>
</dbReference>
<dbReference type="SUPFAM" id="SSF47384">
    <property type="entry name" value="Homodimeric domain of signal transducing histidine kinase"/>
    <property type="match status" value="1"/>
</dbReference>
<evidence type="ECO:0000259" key="7">
    <source>
        <dbReference type="PROSITE" id="PS50109"/>
    </source>
</evidence>
<dbReference type="Gene3D" id="3.30.565.10">
    <property type="entry name" value="Histidine kinase-like ATPase, C-terminal domain"/>
    <property type="match status" value="1"/>
</dbReference>
<dbReference type="InterPro" id="IPR011006">
    <property type="entry name" value="CheY-like_superfamily"/>
</dbReference>
<evidence type="ECO:0000256" key="2">
    <source>
        <dbReference type="ARBA" id="ARBA00012438"/>
    </source>
</evidence>
<dbReference type="PANTHER" id="PTHR45339">
    <property type="entry name" value="HYBRID SIGNAL TRANSDUCTION HISTIDINE KINASE J"/>
    <property type="match status" value="1"/>
</dbReference>
<dbReference type="PROSITE" id="PS50109">
    <property type="entry name" value="HIS_KIN"/>
    <property type="match status" value="1"/>
</dbReference>
<dbReference type="EC" id="2.7.13.3" evidence="2"/>
<dbReference type="SMART" id="SM00388">
    <property type="entry name" value="HisKA"/>
    <property type="match status" value="1"/>
</dbReference>
<dbReference type="CDD" id="cd17546">
    <property type="entry name" value="REC_hyHK_CKI1_RcsC-like"/>
    <property type="match status" value="1"/>
</dbReference>
<evidence type="ECO:0000256" key="6">
    <source>
        <dbReference type="SAM" id="Coils"/>
    </source>
</evidence>
<reference evidence="9 10" key="1">
    <citation type="submission" date="2021-01" db="EMBL/GenBank/DDBJ databases">
        <title>Belnapia mucosa sp. nov. and Belnapia arida sp. nov., isolated from the Tabernas Desert (Almeria, Spain).</title>
        <authorList>
            <person name="Molina-Menor E."/>
            <person name="Vidal-Verdu A."/>
            <person name="Calonge A."/>
            <person name="Satari L."/>
            <person name="Pereto Magraner J."/>
            <person name="Porcar Miralles M."/>
        </authorList>
    </citation>
    <scope>NUCLEOTIDE SEQUENCE [LARGE SCALE GENOMIC DNA]</scope>
    <source>
        <strain evidence="9 10">T6</strain>
    </source>
</reference>
<evidence type="ECO:0000256" key="5">
    <source>
        <dbReference type="PROSITE-ProRule" id="PRU00169"/>
    </source>
</evidence>
<dbReference type="Pfam" id="PF01627">
    <property type="entry name" value="Hpt"/>
    <property type="match status" value="1"/>
</dbReference>
<evidence type="ECO:0000313" key="10">
    <source>
        <dbReference type="Proteomes" id="UP000606490"/>
    </source>
</evidence>
<feature type="modified residue" description="4-aspartylphosphate" evidence="5">
    <location>
        <position position="761"/>
    </location>
</feature>
<evidence type="ECO:0000256" key="4">
    <source>
        <dbReference type="ARBA" id="ARBA00023012"/>
    </source>
</evidence>
<dbReference type="SMART" id="SM00073">
    <property type="entry name" value="HPT"/>
    <property type="match status" value="1"/>
</dbReference>
<evidence type="ECO:0000256" key="3">
    <source>
        <dbReference type="ARBA" id="ARBA00022553"/>
    </source>
</evidence>
<dbReference type="InterPro" id="IPR036097">
    <property type="entry name" value="HisK_dim/P_sf"/>
</dbReference>
<evidence type="ECO:0000259" key="8">
    <source>
        <dbReference type="PROSITE" id="PS50110"/>
    </source>
</evidence>
<dbReference type="InterPro" id="IPR008207">
    <property type="entry name" value="Sig_transdc_His_kin_Hpt_dom"/>
</dbReference>
<dbReference type="Proteomes" id="UP000606490">
    <property type="component" value="Unassembled WGS sequence"/>
</dbReference>
<evidence type="ECO:0000256" key="1">
    <source>
        <dbReference type="ARBA" id="ARBA00000085"/>
    </source>
</evidence>
<accession>A0ABS1UWI3</accession>